<protein>
    <submittedName>
        <fullName evidence="1">Uncharacterized protein</fullName>
    </submittedName>
</protein>
<reference evidence="1" key="1">
    <citation type="journal article" date="2006" name="Nature">
        <title>Deciphering the evolution and metabolism of an anammox bacterium from a community genome.</title>
        <authorList>
            <person name="Strous M."/>
            <person name="Pelletier E."/>
            <person name="Mangenot S."/>
            <person name="Rattei T."/>
            <person name="Lehner A."/>
            <person name="Taylor M.W."/>
            <person name="Horn M."/>
            <person name="Daims H."/>
            <person name="Bartol-Mavel D."/>
            <person name="Wincker P."/>
            <person name="Barbe V."/>
            <person name="Fonknechten N."/>
            <person name="Vallenet D."/>
            <person name="Segurens B."/>
            <person name="Schenowitz-Truong C."/>
            <person name="Medigue C."/>
            <person name="Collingro A."/>
            <person name="Snel B."/>
            <person name="Dutilh B.E."/>
            <person name="OpDenCamp H.J.M."/>
            <person name="vanDerDrift C."/>
            <person name="Cirpus I."/>
            <person name="vanDePas-Schoonen K.T."/>
            <person name="Harhangi H.R."/>
            <person name="vanNiftrik L."/>
            <person name="Schmid M."/>
            <person name="Keltjens J."/>
            <person name="vanDeVossenberg J."/>
            <person name="Kartal B."/>
            <person name="Meier H."/>
            <person name="Frishman D."/>
            <person name="Huynen M.A."/>
            <person name="Mewes H."/>
            <person name="Weissenbach J."/>
            <person name="Jetten M.S.M."/>
            <person name="Wagner M."/>
            <person name="LePaslier D."/>
        </authorList>
    </citation>
    <scope>NUCLEOTIDE SEQUENCE</scope>
</reference>
<dbReference type="EMBL" id="CT573071">
    <property type="protein sequence ID" value="CAJ72993.1"/>
    <property type="molecule type" value="Genomic_DNA"/>
</dbReference>
<organism evidence="1">
    <name type="scientific">Kuenenia stuttgartiensis</name>
    <dbReference type="NCBI Taxonomy" id="174633"/>
    <lineage>
        <taxon>Bacteria</taxon>
        <taxon>Pseudomonadati</taxon>
        <taxon>Planctomycetota</taxon>
        <taxon>Candidatus Brocadiia</taxon>
        <taxon>Candidatus Brocadiales</taxon>
        <taxon>Candidatus Brocadiaceae</taxon>
        <taxon>Candidatus Kuenenia</taxon>
    </lineage>
</organism>
<name>Q1Q600_KUEST</name>
<dbReference type="EMBL" id="CP049055">
    <property type="protein sequence ID" value="QII13209.1"/>
    <property type="molecule type" value="Genomic_DNA"/>
</dbReference>
<proteinExistence type="predicted"/>
<dbReference type="Proteomes" id="UP000501926">
    <property type="component" value="Chromosome"/>
</dbReference>
<evidence type="ECO:0000313" key="1">
    <source>
        <dbReference type="EMBL" id="CAJ72993.1"/>
    </source>
</evidence>
<reference evidence="2 3" key="3">
    <citation type="submission" date="2020-02" db="EMBL/GenBank/DDBJ databases">
        <title>Newly sequenced genome of strain CSTR1 showed variability in Candidatus Kuenenia stuttgartiensis genomes.</title>
        <authorList>
            <person name="Ding C."/>
            <person name="Adrian L."/>
        </authorList>
    </citation>
    <scope>NUCLEOTIDE SEQUENCE [LARGE SCALE GENOMIC DNA]</scope>
    <source>
        <strain evidence="2 3">CSTR1</strain>
    </source>
</reference>
<dbReference type="AlphaFoldDB" id="Q1Q600"/>
<evidence type="ECO:0000313" key="3">
    <source>
        <dbReference type="Proteomes" id="UP000501926"/>
    </source>
</evidence>
<reference evidence="1" key="2">
    <citation type="submission" date="2006-01" db="EMBL/GenBank/DDBJ databases">
        <authorList>
            <person name="Genoscope"/>
        </authorList>
    </citation>
    <scope>NUCLEOTIDE SEQUENCE</scope>
</reference>
<sequence>MPMNTSFSWSVIAVKGVLASQLSSLEHGRLSYPAFRVPEPINTQSTAYMEGNDK</sequence>
<accession>Q1Q600</accession>
<gene>
    <name evidence="2" type="ORF">KsCSTR_38300</name>
    <name evidence="1" type="ORF">kuste2248</name>
</gene>
<evidence type="ECO:0000313" key="2">
    <source>
        <dbReference type="EMBL" id="QII13209.1"/>
    </source>
</evidence>